<dbReference type="InterPro" id="IPR018580">
    <property type="entry name" value="Uncharacterised_YfhO"/>
</dbReference>
<dbReference type="EMBL" id="JAOQJR010000002">
    <property type="protein sequence ID" value="MCU6737575.1"/>
    <property type="molecule type" value="Genomic_DNA"/>
</dbReference>
<dbReference type="RefSeq" id="WP_267309775.1">
    <property type="nucleotide sequence ID" value="NZ_JAOQJR010000002.1"/>
</dbReference>
<keyword evidence="3" id="KW-1185">Reference proteome</keyword>
<evidence type="ECO:0000256" key="1">
    <source>
        <dbReference type="SAM" id="Phobius"/>
    </source>
</evidence>
<dbReference type="PANTHER" id="PTHR38454">
    <property type="entry name" value="INTEGRAL MEMBRANE PROTEIN-RELATED"/>
    <property type="match status" value="1"/>
</dbReference>
<proteinExistence type="predicted"/>
<dbReference type="PANTHER" id="PTHR38454:SF1">
    <property type="entry name" value="INTEGRAL MEMBRANE PROTEIN"/>
    <property type="match status" value="1"/>
</dbReference>
<feature type="transmembrane region" description="Helical" evidence="1">
    <location>
        <begin position="268"/>
        <end position="288"/>
    </location>
</feature>
<feature type="transmembrane region" description="Helical" evidence="1">
    <location>
        <begin position="176"/>
        <end position="204"/>
    </location>
</feature>
<name>A0ABT2SRX6_9FIRM</name>
<feature type="transmembrane region" description="Helical" evidence="1">
    <location>
        <begin position="763"/>
        <end position="783"/>
    </location>
</feature>
<sequence length="791" mass="92621">MKKKDYLYMLVLTIIPLFMVFIVKSQHLLFGNSIDWFNQHVTLADALRHAIRSEGTIFPTYLSNLMSGVNIYHFSYYGTLRFDVLLGALLIHVKMVNIIIFYQVFLMILTLITCYLFLRNHLKNRYLCFLMSLFTLLSALFFQFHKQIMFVNYMPFLFLMLRSIDRYFISQNITSIVIWGSCIVLHSYFYCVGCFIVCFIYFMLHCYRYKNYKKHFLHLIAAYLLIVLLTAIYTIPTLFVIAGGNKSVNATNYLSLLIPTFSLKGLLYNNYGCGLTYMFWVLIVFGLFKEKTRTLSIILMISMLCPIVSLIMNGFLYARSKILIVFLPLVILQAGLVLENNHFKINKYMLFLFVFPLFFIQRSELVFLDLIISLIILYFSKTNKKRCFIYLLVPLFVVYYNNPTTSFLPNKQYKKYANQEVETLIQRNFINTLVNMNEIHQNMNQTYQNQVTRLSGYTSTNHHLYNSFLFDTLKIPISLNNRVGQIDQNNLFYLKILSVDSIISKKKIDGYQEIDAIKDLKLYQSQDIMPIAYATNKLYSQNQFHQLQYPYTLDILYKNAIVKNGNSTDQSQFIKEDMGLKSSYQIQQKKNKKITLTLQRKTKNQIIVIEGDIKNYKPHQSVSITINGIKNKLSRSNSPYYNQHTHFTYLLSGENIKTLSISLSKGHYDLKNIKTYSLNKEVIENRNKEVDSLNIQKGKDVLKGSINVKNDGYFITRIPYDRGYTIYIDGKVVKSEIVNEAFLGCPINQGKHKIQIKFTPTGYRLGFILSYFGFMVIFINYIIERRRKNEG</sequence>
<feature type="transmembrane region" description="Helical" evidence="1">
    <location>
        <begin position="350"/>
        <end position="379"/>
    </location>
</feature>
<feature type="transmembrane region" description="Helical" evidence="1">
    <location>
        <begin position="6"/>
        <end position="23"/>
    </location>
</feature>
<feature type="transmembrane region" description="Helical" evidence="1">
    <location>
        <begin position="295"/>
        <end position="316"/>
    </location>
</feature>
<dbReference type="Pfam" id="PF09586">
    <property type="entry name" value="YfhO"/>
    <property type="match status" value="1"/>
</dbReference>
<accession>A0ABT2SRX6</accession>
<feature type="transmembrane region" description="Helical" evidence="1">
    <location>
        <begin position="125"/>
        <end position="144"/>
    </location>
</feature>
<organism evidence="2 3">
    <name type="scientific">[Clostridium] ammoniilyticum</name>
    <dbReference type="NCBI Taxonomy" id="2981784"/>
    <lineage>
        <taxon>Bacteria</taxon>
        <taxon>Bacillati</taxon>
        <taxon>Bacillota</taxon>
        <taxon>Erysipelotrichia</taxon>
        <taxon>Erysipelotrichales</taxon>
        <taxon>Coprobacillaceae</taxon>
        <taxon>Faecalibacillus</taxon>
    </lineage>
</organism>
<gene>
    <name evidence="2" type="ORF">OCV55_02610</name>
</gene>
<evidence type="ECO:0000313" key="2">
    <source>
        <dbReference type="EMBL" id="MCU6737575.1"/>
    </source>
</evidence>
<evidence type="ECO:0000313" key="3">
    <source>
        <dbReference type="Proteomes" id="UP001208364"/>
    </source>
</evidence>
<keyword evidence="1" id="KW-1133">Transmembrane helix</keyword>
<comment type="caution">
    <text evidence="2">The sequence shown here is derived from an EMBL/GenBank/DDBJ whole genome shotgun (WGS) entry which is preliminary data.</text>
</comment>
<reference evidence="2 3" key="1">
    <citation type="journal article" date="2021" name="ISME Commun">
        <title>Automated analysis of genomic sequences facilitates high-throughput and comprehensive description of bacteria.</title>
        <authorList>
            <person name="Hitch T.C.A."/>
        </authorList>
    </citation>
    <scope>NUCLEOTIDE SEQUENCE [LARGE SCALE GENOMIC DNA]</scope>
    <source>
        <strain evidence="2 3">H4_15</strain>
    </source>
</reference>
<feature type="transmembrane region" description="Helical" evidence="1">
    <location>
        <begin position="216"/>
        <end position="242"/>
    </location>
</feature>
<feature type="transmembrane region" description="Helical" evidence="1">
    <location>
        <begin position="99"/>
        <end position="118"/>
    </location>
</feature>
<keyword evidence="1" id="KW-0472">Membrane</keyword>
<protein>
    <submittedName>
        <fullName evidence="2">YfhO family protein</fullName>
    </submittedName>
</protein>
<dbReference type="Proteomes" id="UP001208364">
    <property type="component" value="Unassembled WGS sequence"/>
</dbReference>
<keyword evidence="1" id="KW-0812">Transmembrane</keyword>